<comment type="caution">
    <text evidence="1">The sequence shown here is derived from an EMBL/GenBank/DDBJ whole genome shotgun (WGS) entry which is preliminary data.</text>
</comment>
<dbReference type="AlphaFoldDB" id="A0A4Z2J142"/>
<gene>
    <name evidence="1" type="ORF">EYF80_005933</name>
</gene>
<protein>
    <submittedName>
        <fullName evidence="1">Uncharacterized protein</fullName>
    </submittedName>
</protein>
<evidence type="ECO:0000313" key="1">
    <source>
        <dbReference type="EMBL" id="TNN83757.1"/>
    </source>
</evidence>
<dbReference type="EMBL" id="SRLO01000031">
    <property type="protein sequence ID" value="TNN83757.1"/>
    <property type="molecule type" value="Genomic_DNA"/>
</dbReference>
<accession>A0A4Z2J142</accession>
<evidence type="ECO:0000313" key="2">
    <source>
        <dbReference type="Proteomes" id="UP000314294"/>
    </source>
</evidence>
<sequence>MQQLQGPVGVPRHQAAVLIQAHHTQAALHQGQRVPVVRSVMEREQFPSDDADLVLARHDDVLRLGGRYVGLDLQRVRLYPRDAVGAEDAVVLLHAQRSPSQLACSNIHWQ</sequence>
<keyword evidence="2" id="KW-1185">Reference proteome</keyword>
<proteinExistence type="predicted"/>
<name>A0A4Z2J142_9TELE</name>
<dbReference type="Proteomes" id="UP000314294">
    <property type="component" value="Unassembled WGS sequence"/>
</dbReference>
<reference evidence="1 2" key="1">
    <citation type="submission" date="2019-03" db="EMBL/GenBank/DDBJ databases">
        <title>First draft genome of Liparis tanakae, snailfish: a comprehensive survey of snailfish specific genes.</title>
        <authorList>
            <person name="Kim W."/>
            <person name="Song I."/>
            <person name="Jeong J.-H."/>
            <person name="Kim D."/>
            <person name="Kim S."/>
            <person name="Ryu S."/>
            <person name="Song J.Y."/>
            <person name="Lee S.K."/>
        </authorList>
    </citation>
    <scope>NUCLEOTIDE SEQUENCE [LARGE SCALE GENOMIC DNA]</scope>
    <source>
        <tissue evidence="1">Muscle</tissue>
    </source>
</reference>
<organism evidence="1 2">
    <name type="scientific">Liparis tanakae</name>
    <name type="common">Tanaka's snailfish</name>
    <dbReference type="NCBI Taxonomy" id="230148"/>
    <lineage>
        <taxon>Eukaryota</taxon>
        <taxon>Metazoa</taxon>
        <taxon>Chordata</taxon>
        <taxon>Craniata</taxon>
        <taxon>Vertebrata</taxon>
        <taxon>Euteleostomi</taxon>
        <taxon>Actinopterygii</taxon>
        <taxon>Neopterygii</taxon>
        <taxon>Teleostei</taxon>
        <taxon>Neoteleostei</taxon>
        <taxon>Acanthomorphata</taxon>
        <taxon>Eupercaria</taxon>
        <taxon>Perciformes</taxon>
        <taxon>Cottioidei</taxon>
        <taxon>Cottales</taxon>
        <taxon>Liparidae</taxon>
        <taxon>Liparis</taxon>
    </lineage>
</organism>